<protein>
    <recommendedName>
        <fullName evidence="4">DUF1772-domain-containing protein</fullName>
    </recommendedName>
</protein>
<proteinExistence type="predicted"/>
<evidence type="ECO:0000313" key="2">
    <source>
        <dbReference type="EMBL" id="ORX60547.1"/>
    </source>
</evidence>
<feature type="transmembrane region" description="Helical" evidence="1">
    <location>
        <begin position="12"/>
        <end position="33"/>
    </location>
</feature>
<accession>A0A1X2GST8</accession>
<evidence type="ECO:0008006" key="4">
    <source>
        <dbReference type="Google" id="ProtNLM"/>
    </source>
</evidence>
<dbReference type="AlphaFoldDB" id="A0A1X2GST8"/>
<comment type="caution">
    <text evidence="2">The sequence shown here is derived from an EMBL/GenBank/DDBJ whole genome shotgun (WGS) entry which is preliminary data.</text>
</comment>
<dbReference type="Proteomes" id="UP000242146">
    <property type="component" value="Unassembled WGS sequence"/>
</dbReference>
<evidence type="ECO:0000313" key="3">
    <source>
        <dbReference type="Proteomes" id="UP000242146"/>
    </source>
</evidence>
<keyword evidence="1" id="KW-0812">Transmembrane</keyword>
<gene>
    <name evidence="2" type="ORF">DM01DRAFT_362058</name>
</gene>
<keyword evidence="1" id="KW-1133">Transmembrane helix</keyword>
<keyword evidence="3" id="KW-1185">Reference proteome</keyword>
<keyword evidence="1" id="KW-0472">Membrane</keyword>
<reference evidence="2 3" key="1">
    <citation type="submission" date="2016-07" db="EMBL/GenBank/DDBJ databases">
        <title>Pervasive Adenine N6-methylation of Active Genes in Fungi.</title>
        <authorList>
            <consortium name="DOE Joint Genome Institute"/>
            <person name="Mondo S.J."/>
            <person name="Dannebaum R.O."/>
            <person name="Kuo R.C."/>
            <person name="Labutti K."/>
            <person name="Haridas S."/>
            <person name="Kuo A."/>
            <person name="Salamov A."/>
            <person name="Ahrendt S.R."/>
            <person name="Lipzen A."/>
            <person name="Sullivan W."/>
            <person name="Andreopoulos W.B."/>
            <person name="Clum A."/>
            <person name="Lindquist E."/>
            <person name="Daum C."/>
            <person name="Ramamoorthy G.K."/>
            <person name="Gryganskyi A."/>
            <person name="Culley D."/>
            <person name="Magnuson J.K."/>
            <person name="James T.Y."/>
            <person name="O'Malley M.A."/>
            <person name="Stajich J.E."/>
            <person name="Spatafora J.W."/>
            <person name="Visel A."/>
            <person name="Grigoriev I.V."/>
        </authorList>
    </citation>
    <scope>NUCLEOTIDE SEQUENCE [LARGE SCALE GENOMIC DNA]</scope>
    <source>
        <strain evidence="2 3">NRRL 3301</strain>
    </source>
</reference>
<evidence type="ECO:0000256" key="1">
    <source>
        <dbReference type="SAM" id="Phobius"/>
    </source>
</evidence>
<dbReference type="InterPro" id="IPR013901">
    <property type="entry name" value="Anthrone_oxy"/>
</dbReference>
<feature type="transmembrane region" description="Helical" evidence="1">
    <location>
        <begin position="76"/>
        <end position="97"/>
    </location>
</feature>
<dbReference type="Pfam" id="PF08592">
    <property type="entry name" value="Anthrone_oxy"/>
    <property type="match status" value="1"/>
</dbReference>
<dbReference type="EMBL" id="MCGT01000004">
    <property type="protein sequence ID" value="ORX60547.1"/>
    <property type="molecule type" value="Genomic_DNA"/>
</dbReference>
<sequence length="329" mass="37301">MPESIAHCVALATNGSLAGFSLCISLVGVPTLLASKRVLELFPTFYGRGKNLAIAHITVGTIANLLTYKETKEPKYLWTAGFTAALVPLTMITLMPINNQFFAMAASPSHDNAKATVLFKQWGRRQWGRTVSSIIAFGHKAVEFINQQVRFECNAIRAQAKIQANQYVTHVRKMTMRDFMFKYNADTQSILLEQADQRKQQGVLGIHQKRTTDEVDTYTPLRASPEPKTKKKRRSTIVRLDSLNDPASMQQEELLYPEPPLLLHLRRPGYPILTIQLDKTQVPTEDDQYLFEHSDERWGGLDHKQRGVVAEQLVALRDQLDEYIDFVSK</sequence>
<feature type="transmembrane region" description="Helical" evidence="1">
    <location>
        <begin position="53"/>
        <end position="69"/>
    </location>
</feature>
<organism evidence="2 3">
    <name type="scientific">Hesseltinella vesiculosa</name>
    <dbReference type="NCBI Taxonomy" id="101127"/>
    <lineage>
        <taxon>Eukaryota</taxon>
        <taxon>Fungi</taxon>
        <taxon>Fungi incertae sedis</taxon>
        <taxon>Mucoromycota</taxon>
        <taxon>Mucoromycotina</taxon>
        <taxon>Mucoromycetes</taxon>
        <taxon>Mucorales</taxon>
        <taxon>Cunninghamellaceae</taxon>
        <taxon>Hesseltinella</taxon>
    </lineage>
</organism>
<dbReference type="OrthoDB" id="5954308at2759"/>
<name>A0A1X2GST8_9FUNG</name>